<dbReference type="InterPro" id="IPR000477">
    <property type="entry name" value="RT_dom"/>
</dbReference>
<comment type="caution">
    <text evidence="2">The sequence shown here is derived from an EMBL/GenBank/DDBJ whole genome shotgun (WGS) entry which is preliminary data.</text>
</comment>
<dbReference type="Proteomes" id="UP000529728">
    <property type="component" value="Unassembled WGS sequence"/>
</dbReference>
<evidence type="ECO:0000313" key="2">
    <source>
        <dbReference type="EMBL" id="NWR45129.1"/>
    </source>
</evidence>
<feature type="non-terminal residue" evidence="2">
    <location>
        <position position="115"/>
    </location>
</feature>
<evidence type="ECO:0000259" key="1">
    <source>
        <dbReference type="PROSITE" id="PS50878"/>
    </source>
</evidence>
<dbReference type="InterPro" id="IPR043502">
    <property type="entry name" value="DNA/RNA_pol_sf"/>
</dbReference>
<keyword evidence="3" id="KW-1185">Reference proteome</keyword>
<dbReference type="PANTHER" id="PTHR19446">
    <property type="entry name" value="REVERSE TRANSCRIPTASES"/>
    <property type="match status" value="1"/>
</dbReference>
<protein>
    <submittedName>
        <fullName evidence="2">PO21 protein</fullName>
    </submittedName>
</protein>
<dbReference type="Pfam" id="PF00078">
    <property type="entry name" value="RVT_1"/>
    <property type="match status" value="1"/>
</dbReference>
<dbReference type="EMBL" id="VWZN01007519">
    <property type="protein sequence ID" value="NWR45129.1"/>
    <property type="molecule type" value="Genomic_DNA"/>
</dbReference>
<dbReference type="OrthoDB" id="9902985at2759"/>
<dbReference type="PROSITE" id="PS50878">
    <property type="entry name" value="RT_POL"/>
    <property type="match status" value="1"/>
</dbReference>
<feature type="domain" description="Reverse transcriptase" evidence="1">
    <location>
        <begin position="1"/>
        <end position="115"/>
    </location>
</feature>
<dbReference type="AlphaFoldDB" id="A0A7K4XE38"/>
<sequence>VCHQHILWRLAQRGVNPHIVRLISEMYNNITTYIDAKSVRTDLIKILTGVKQGDPMSPMLFNITLDPLLCKLEAEGKGFQQDGSKITAMAFEDDLVLLSNSWAGMNVSIKILETF</sequence>
<proteinExistence type="predicted"/>
<evidence type="ECO:0000313" key="3">
    <source>
        <dbReference type="Proteomes" id="UP000529728"/>
    </source>
</evidence>
<feature type="non-terminal residue" evidence="2">
    <location>
        <position position="1"/>
    </location>
</feature>
<reference evidence="2 3" key="1">
    <citation type="submission" date="2019-09" db="EMBL/GenBank/DDBJ databases">
        <title>Bird 10,000 Genomes (B10K) Project - Family phase.</title>
        <authorList>
            <person name="Zhang G."/>
        </authorList>
    </citation>
    <scope>NUCLEOTIDE SEQUENCE [LARGE SCALE GENOMIC DNA]</scope>
    <source>
        <strain evidence="2">B10K-DU-001-18</strain>
        <tissue evidence="2">Muscle</tissue>
    </source>
</reference>
<accession>A0A7K4XE38</accession>
<organism evidence="2 3">
    <name type="scientific">Regulus satrapa</name>
    <name type="common">Golden-crowned kinglet</name>
    <dbReference type="NCBI Taxonomy" id="13245"/>
    <lineage>
        <taxon>Eukaryota</taxon>
        <taxon>Metazoa</taxon>
        <taxon>Chordata</taxon>
        <taxon>Craniata</taxon>
        <taxon>Vertebrata</taxon>
        <taxon>Euteleostomi</taxon>
        <taxon>Archelosauria</taxon>
        <taxon>Archosauria</taxon>
        <taxon>Dinosauria</taxon>
        <taxon>Saurischia</taxon>
        <taxon>Theropoda</taxon>
        <taxon>Coelurosauria</taxon>
        <taxon>Aves</taxon>
        <taxon>Neognathae</taxon>
        <taxon>Neoaves</taxon>
        <taxon>Telluraves</taxon>
        <taxon>Australaves</taxon>
        <taxon>Passeriformes</taxon>
        <taxon>Regulidae</taxon>
        <taxon>Regulus</taxon>
    </lineage>
</organism>
<gene>
    <name evidence="2" type="primary">Po21_0</name>
    <name evidence="2" type="ORF">REGSAT_R14650</name>
</gene>
<name>A0A7K4XE38_REGSA</name>
<dbReference type="SUPFAM" id="SSF56672">
    <property type="entry name" value="DNA/RNA polymerases"/>
    <property type="match status" value="1"/>
</dbReference>